<organism evidence="2 3">
    <name type="scientific">Reticulomyxa filosa</name>
    <dbReference type="NCBI Taxonomy" id="46433"/>
    <lineage>
        <taxon>Eukaryota</taxon>
        <taxon>Sar</taxon>
        <taxon>Rhizaria</taxon>
        <taxon>Retaria</taxon>
        <taxon>Foraminifera</taxon>
        <taxon>Monothalamids</taxon>
        <taxon>Reticulomyxidae</taxon>
        <taxon>Reticulomyxa</taxon>
    </lineage>
</organism>
<comment type="caution">
    <text evidence="2">The sequence shown here is derived from an EMBL/GenBank/DDBJ whole genome shotgun (WGS) entry which is preliminary data.</text>
</comment>
<accession>X6MDK7</accession>
<dbReference type="AlphaFoldDB" id="X6MDK7"/>
<proteinExistence type="predicted"/>
<dbReference type="Proteomes" id="UP000023152">
    <property type="component" value="Unassembled WGS sequence"/>
</dbReference>
<feature type="region of interest" description="Disordered" evidence="1">
    <location>
        <begin position="71"/>
        <end position="119"/>
    </location>
</feature>
<reference evidence="2 3" key="1">
    <citation type="journal article" date="2013" name="Curr. Biol.">
        <title>The Genome of the Foraminiferan Reticulomyxa filosa.</title>
        <authorList>
            <person name="Glockner G."/>
            <person name="Hulsmann N."/>
            <person name="Schleicher M."/>
            <person name="Noegel A.A."/>
            <person name="Eichinger L."/>
            <person name="Gallinger C."/>
            <person name="Pawlowski J."/>
            <person name="Sierra R."/>
            <person name="Euteneuer U."/>
            <person name="Pillet L."/>
            <person name="Moustafa A."/>
            <person name="Platzer M."/>
            <person name="Groth M."/>
            <person name="Szafranski K."/>
            <person name="Schliwa M."/>
        </authorList>
    </citation>
    <scope>NUCLEOTIDE SEQUENCE [LARGE SCALE GENOMIC DNA]</scope>
</reference>
<name>X6MDK7_RETFI</name>
<feature type="compositionally biased region" description="Polar residues" evidence="1">
    <location>
        <begin position="106"/>
        <end position="119"/>
    </location>
</feature>
<keyword evidence="3" id="KW-1185">Reference proteome</keyword>
<evidence type="ECO:0000313" key="2">
    <source>
        <dbReference type="EMBL" id="ETO11130.1"/>
    </source>
</evidence>
<dbReference type="EMBL" id="ASPP01022735">
    <property type="protein sequence ID" value="ETO11130.1"/>
    <property type="molecule type" value="Genomic_DNA"/>
</dbReference>
<evidence type="ECO:0000256" key="1">
    <source>
        <dbReference type="SAM" id="MobiDB-lite"/>
    </source>
</evidence>
<sequence length="119" mass="13830">MLSKVDNFKTKKNNNQTSKIKTTTKQKTNKVFEKAKNDAIHTSHTHTHNTIKKKKECLLLLSTTQKCKETLINKQPKKQNKTKQKKKTKNKKKRLYNVDKHKETTVDGQSKSLQVSPIK</sequence>
<feature type="region of interest" description="Disordered" evidence="1">
    <location>
        <begin position="1"/>
        <end position="29"/>
    </location>
</feature>
<feature type="compositionally biased region" description="Basic residues" evidence="1">
    <location>
        <begin position="75"/>
        <end position="95"/>
    </location>
</feature>
<evidence type="ECO:0000313" key="3">
    <source>
        <dbReference type="Proteomes" id="UP000023152"/>
    </source>
</evidence>
<protein>
    <submittedName>
        <fullName evidence="2">Uncharacterized protein</fullName>
    </submittedName>
</protein>
<feature type="compositionally biased region" description="Basic and acidic residues" evidence="1">
    <location>
        <begin position="96"/>
        <end position="105"/>
    </location>
</feature>
<gene>
    <name evidence="2" type="ORF">RFI_26246</name>
</gene>